<comment type="caution">
    <text evidence="5">The sequence shown here is derived from an EMBL/GenBank/DDBJ whole genome shotgun (WGS) entry which is preliminary data.</text>
</comment>
<dbReference type="GO" id="GO:0004177">
    <property type="term" value="F:aminopeptidase activity"/>
    <property type="evidence" value="ECO:0007669"/>
    <property type="project" value="UniProtKB-ARBA"/>
</dbReference>
<dbReference type="EMBL" id="QFOZ01000001">
    <property type="protein sequence ID" value="PZP89917.1"/>
    <property type="molecule type" value="Genomic_DNA"/>
</dbReference>
<dbReference type="GO" id="GO:0046872">
    <property type="term" value="F:metal ion binding"/>
    <property type="evidence" value="ECO:0007669"/>
    <property type="project" value="UniProtKB-KW"/>
</dbReference>
<dbReference type="InterPro" id="IPR050659">
    <property type="entry name" value="Peptidase_M24B"/>
</dbReference>
<evidence type="ECO:0000256" key="1">
    <source>
        <dbReference type="ARBA" id="ARBA00022723"/>
    </source>
</evidence>
<evidence type="ECO:0000259" key="3">
    <source>
        <dbReference type="Pfam" id="PF00557"/>
    </source>
</evidence>
<accession>A0A2W5IG13</accession>
<dbReference type="InterPro" id="IPR029149">
    <property type="entry name" value="Creatin/AminoP/Spt16_N"/>
</dbReference>
<reference evidence="5 6" key="1">
    <citation type="submission" date="2017-08" db="EMBL/GenBank/DDBJ databases">
        <title>Infants hospitalized years apart are colonized by the same room-sourced microbial strains.</title>
        <authorList>
            <person name="Brooks B."/>
            <person name="Olm M.R."/>
            <person name="Firek B.A."/>
            <person name="Baker R."/>
            <person name="Thomas B.C."/>
            <person name="Morowitz M.J."/>
            <person name="Banfield J.F."/>
        </authorList>
    </citation>
    <scope>NUCLEOTIDE SEQUENCE [LARGE SCALE GENOMIC DNA]</scope>
    <source>
        <strain evidence="5">S2_006_000_R1_57</strain>
    </source>
</reference>
<gene>
    <name evidence="5" type="ORF">DI579_01840</name>
</gene>
<dbReference type="PRINTS" id="PR00599">
    <property type="entry name" value="MAPEPTIDASE"/>
</dbReference>
<dbReference type="InterPro" id="IPR001714">
    <property type="entry name" value="Pept_M24_MAP"/>
</dbReference>
<evidence type="ECO:0000259" key="4">
    <source>
        <dbReference type="Pfam" id="PF01321"/>
    </source>
</evidence>
<sequence length="387" mass="41235">MGTVDTYLSRRNQLRENIQSGNIQSKNVPDAVLIFGLSSIRYFSGFSGSNALLWIDGSDAARDVLITDGRYTTQARGECPGLTIDIQSSRGSAALCATAAERGLHADTLGVDGEFLNWLDYQEIAAWLNTENSGGVDSTTILAQLVDISPQIAQLRAVKDSAEIVALDKAARCAEAALCDLIDEKILAPGVTENEVAARLDYLMKIHGSECVSFETIVGTGANGALPHHSPDGTQISAGDLVVIDFGAVVDGYHSDCTHTFCIGDPQPWQKEISDIVWQAHQAAVAAVVPGITAGSIDDAARAIITDAGYRECFGHSTGHGVGIDIHEHPWVRTGSQESIVPGTVFTVEPGIYLPDRGGVRIENTYVLEEDGNVRSLQAFSAELLLV</sequence>
<dbReference type="AlphaFoldDB" id="A0A2W5IG13"/>
<proteinExistence type="predicted"/>
<dbReference type="PANTHER" id="PTHR46112">
    <property type="entry name" value="AMINOPEPTIDASE"/>
    <property type="match status" value="1"/>
</dbReference>
<evidence type="ECO:0000313" key="6">
    <source>
        <dbReference type="Proteomes" id="UP000248606"/>
    </source>
</evidence>
<dbReference type="GO" id="GO:0008235">
    <property type="term" value="F:metalloexopeptidase activity"/>
    <property type="evidence" value="ECO:0007669"/>
    <property type="project" value="UniProtKB-ARBA"/>
</dbReference>
<evidence type="ECO:0000313" key="5">
    <source>
        <dbReference type="EMBL" id="PZP89917.1"/>
    </source>
</evidence>
<dbReference type="InterPro" id="IPR000587">
    <property type="entry name" value="Creatinase_N"/>
</dbReference>
<dbReference type="PROSITE" id="PS00491">
    <property type="entry name" value="PROLINE_PEPTIDASE"/>
    <property type="match status" value="1"/>
</dbReference>
<dbReference type="Pfam" id="PF00557">
    <property type="entry name" value="Peptidase_M24"/>
    <property type="match status" value="1"/>
</dbReference>
<organism evidence="5 6">
    <name type="scientific">Lawsonella clevelandensis</name>
    <dbReference type="NCBI Taxonomy" id="1528099"/>
    <lineage>
        <taxon>Bacteria</taxon>
        <taxon>Bacillati</taxon>
        <taxon>Actinomycetota</taxon>
        <taxon>Actinomycetes</taxon>
        <taxon>Mycobacteriales</taxon>
        <taxon>Lawsonellaceae</taxon>
        <taxon>Lawsonella</taxon>
    </lineage>
</organism>
<name>A0A2W5IG13_9ACTN</name>
<keyword evidence="1" id="KW-0479">Metal-binding</keyword>
<dbReference type="InterPro" id="IPR001131">
    <property type="entry name" value="Peptidase_M24B_aminopep-P_CS"/>
</dbReference>
<feature type="domain" description="Peptidase M24" evidence="3">
    <location>
        <begin position="167"/>
        <end position="369"/>
    </location>
</feature>
<dbReference type="Gene3D" id="3.90.230.10">
    <property type="entry name" value="Creatinase/methionine aminopeptidase superfamily"/>
    <property type="match status" value="1"/>
</dbReference>
<dbReference type="Pfam" id="PF01321">
    <property type="entry name" value="Creatinase_N"/>
    <property type="match status" value="1"/>
</dbReference>
<protein>
    <submittedName>
        <fullName evidence="5">Peptidase M24 family protein</fullName>
    </submittedName>
</protein>
<dbReference type="InterPro" id="IPR036005">
    <property type="entry name" value="Creatinase/aminopeptidase-like"/>
</dbReference>
<keyword evidence="2" id="KW-0378">Hydrolase</keyword>
<feature type="domain" description="Creatinase N-terminal" evidence="4">
    <location>
        <begin position="30"/>
        <end position="158"/>
    </location>
</feature>
<dbReference type="SUPFAM" id="SSF55920">
    <property type="entry name" value="Creatinase/aminopeptidase"/>
    <property type="match status" value="1"/>
</dbReference>
<dbReference type="InterPro" id="IPR000994">
    <property type="entry name" value="Pept_M24"/>
</dbReference>
<dbReference type="CDD" id="cd01092">
    <property type="entry name" value="APP-like"/>
    <property type="match status" value="1"/>
</dbReference>
<dbReference type="SUPFAM" id="SSF53092">
    <property type="entry name" value="Creatinase/prolidase N-terminal domain"/>
    <property type="match status" value="1"/>
</dbReference>
<dbReference type="PANTHER" id="PTHR46112:SF3">
    <property type="entry name" value="AMINOPEPTIDASE YPDF"/>
    <property type="match status" value="1"/>
</dbReference>
<dbReference type="Gene3D" id="3.40.350.10">
    <property type="entry name" value="Creatinase/prolidase N-terminal domain"/>
    <property type="match status" value="1"/>
</dbReference>
<evidence type="ECO:0000256" key="2">
    <source>
        <dbReference type="ARBA" id="ARBA00022801"/>
    </source>
</evidence>
<dbReference type="Proteomes" id="UP000248606">
    <property type="component" value="Unassembled WGS sequence"/>
</dbReference>